<evidence type="ECO:0000256" key="3">
    <source>
        <dbReference type="ARBA" id="ARBA00004496"/>
    </source>
</evidence>
<dbReference type="CTD" id="7354429"/>
<proteinExistence type="inferred from homology"/>
<dbReference type="PANTHER" id="PTHR13403:SF6">
    <property type="entry name" value="SNURPORTIN-1"/>
    <property type="match status" value="1"/>
</dbReference>
<evidence type="ECO:0000256" key="7">
    <source>
        <dbReference type="ARBA" id="ARBA00022490"/>
    </source>
</evidence>
<accession>A0AAJ7E0E9</accession>
<protein>
    <recommendedName>
        <fullName evidence="5">Snurportin-1</fullName>
    </recommendedName>
</protein>
<dbReference type="GO" id="GO:0005634">
    <property type="term" value="C:nucleus"/>
    <property type="evidence" value="ECO:0007669"/>
    <property type="project" value="UniProtKB-SubCell"/>
</dbReference>
<keyword evidence="11" id="KW-1185">Reference proteome</keyword>
<dbReference type="CDD" id="cd09232">
    <property type="entry name" value="Snurportin-1_C"/>
    <property type="match status" value="1"/>
</dbReference>
<evidence type="ECO:0000256" key="1">
    <source>
        <dbReference type="ARBA" id="ARBA00003975"/>
    </source>
</evidence>
<dbReference type="GeneID" id="105366375"/>
<dbReference type="RefSeq" id="XP_011503099.1">
    <property type="nucleotide sequence ID" value="XM_011504797.1"/>
</dbReference>
<comment type="similarity">
    <text evidence="4">Belongs to the snurportin family.</text>
</comment>
<dbReference type="Gene3D" id="3.30.470.30">
    <property type="entry name" value="DNA ligase/mRNA capping enzyme"/>
    <property type="match status" value="1"/>
</dbReference>
<keyword evidence="8" id="KW-0694">RNA-binding</keyword>
<organism evidence="11 12">
    <name type="scientific">Ceratosolen solmsi marchali</name>
    <dbReference type="NCBI Taxonomy" id="326594"/>
    <lineage>
        <taxon>Eukaryota</taxon>
        <taxon>Metazoa</taxon>
        <taxon>Ecdysozoa</taxon>
        <taxon>Arthropoda</taxon>
        <taxon>Hexapoda</taxon>
        <taxon>Insecta</taxon>
        <taxon>Pterygota</taxon>
        <taxon>Neoptera</taxon>
        <taxon>Endopterygota</taxon>
        <taxon>Hymenoptera</taxon>
        <taxon>Apocrita</taxon>
        <taxon>Proctotrupomorpha</taxon>
        <taxon>Chalcidoidea</taxon>
        <taxon>Agaonidae</taxon>
        <taxon>Agaoninae</taxon>
        <taxon>Ceratosolen</taxon>
    </lineage>
</organism>
<comment type="subcellular location">
    <subcellularLocation>
        <location evidence="3">Cytoplasm</location>
    </subcellularLocation>
    <subcellularLocation>
        <location evidence="2">Nucleus</location>
    </subcellularLocation>
</comment>
<dbReference type="InterPro" id="IPR047857">
    <property type="entry name" value="Snurportin1_C"/>
</dbReference>
<reference evidence="12" key="1">
    <citation type="submission" date="2025-08" db="UniProtKB">
        <authorList>
            <consortium name="RefSeq"/>
        </authorList>
    </citation>
    <scope>IDENTIFICATION</scope>
</reference>
<keyword evidence="7" id="KW-0963">Cytoplasm</keyword>
<evidence type="ECO:0000256" key="9">
    <source>
        <dbReference type="ARBA" id="ARBA00023242"/>
    </source>
</evidence>
<dbReference type="AlphaFoldDB" id="A0AAJ7E0E9"/>
<dbReference type="PANTHER" id="PTHR13403">
    <property type="entry name" value="SNURPORTIN1 RNUT1 PROTEIN RNA, U TRANSPORTER 1"/>
    <property type="match status" value="1"/>
</dbReference>
<dbReference type="GO" id="GO:0005737">
    <property type="term" value="C:cytoplasm"/>
    <property type="evidence" value="ECO:0007669"/>
    <property type="project" value="UniProtKB-SubCell"/>
</dbReference>
<dbReference type="Pfam" id="PF21974">
    <property type="entry name" value="SPN1_m3Gcap_bd"/>
    <property type="match status" value="1"/>
</dbReference>
<keyword evidence="9" id="KW-0539">Nucleus</keyword>
<dbReference type="GO" id="GO:0061015">
    <property type="term" value="P:snRNA import into nucleus"/>
    <property type="evidence" value="ECO:0007669"/>
    <property type="project" value="InterPro"/>
</dbReference>
<dbReference type="Proteomes" id="UP000695007">
    <property type="component" value="Unplaced"/>
</dbReference>
<dbReference type="InterPro" id="IPR017336">
    <property type="entry name" value="Snurportin-1"/>
</dbReference>
<evidence type="ECO:0000259" key="10">
    <source>
        <dbReference type="Pfam" id="PF21974"/>
    </source>
</evidence>
<dbReference type="SUPFAM" id="SSF56091">
    <property type="entry name" value="DNA ligase/mRNA capping enzyme, catalytic domain"/>
    <property type="match status" value="1"/>
</dbReference>
<evidence type="ECO:0000256" key="6">
    <source>
        <dbReference type="ARBA" id="ARBA00022448"/>
    </source>
</evidence>
<evidence type="ECO:0000313" key="11">
    <source>
        <dbReference type="Proteomes" id="UP000695007"/>
    </source>
</evidence>
<feature type="domain" description="Snurportin-1 m3G cap-binding" evidence="10">
    <location>
        <begin position="125"/>
        <end position="301"/>
    </location>
</feature>
<evidence type="ECO:0000256" key="4">
    <source>
        <dbReference type="ARBA" id="ARBA00007540"/>
    </source>
</evidence>
<evidence type="ECO:0000256" key="5">
    <source>
        <dbReference type="ARBA" id="ARBA00016034"/>
    </source>
</evidence>
<gene>
    <name evidence="12" type="primary">LOC105366375</name>
</gene>
<evidence type="ECO:0000256" key="2">
    <source>
        <dbReference type="ARBA" id="ARBA00004123"/>
    </source>
</evidence>
<evidence type="ECO:0000313" key="12">
    <source>
        <dbReference type="RefSeq" id="XP_011503099.1"/>
    </source>
</evidence>
<dbReference type="KEGG" id="csol:105366375"/>
<keyword evidence="6" id="KW-0813">Transport</keyword>
<name>A0AAJ7E0E9_9HYME</name>
<dbReference type="GO" id="GO:0003723">
    <property type="term" value="F:RNA binding"/>
    <property type="evidence" value="ECO:0007669"/>
    <property type="project" value="UniProtKB-KW"/>
</dbReference>
<sequence length="362" mass="42829">MENLKMPSAFDVENVNIAPVFDMKSVKDMEGNNFSKKTHFNERLTFYKKQIKKNNHRLDIDFVDTPQEIRRQQMLDYQKQNRYKCLNESRGLLDVIFNLNVEKKMEVEEVPKSKCKPHKEYKNLLMLSEWMLEVPQDFTENWIMVPCPLGKRVMIIASRGITKMYTRRGFQLSVCRTALPGGSKQTYDNDYVLLDGIWLENKKICYVLDVLVWSKQDMINCECQFRFFWLNSQLKEIEQLKEQIAGVNDYKILTLPNIACDNNFYDCLESISTTIALDGLLFYHRRGHYIRGVTPLVNWLKTYMLPEILGMNVPEPYDEKPSTYINFEHHVQKITSLNKAKKEKLQKNKKQLQCEQIEEDMN</sequence>
<comment type="function">
    <text evidence="1">Functions as an U snRNP-specific nuclear import adapter. Involved in the trimethylguanosine (m3G)-cap-dependent nuclear import of U snRNPs. Binds specifically to the terminal m3G-cap U snRNAs.</text>
</comment>
<evidence type="ECO:0000256" key="8">
    <source>
        <dbReference type="ARBA" id="ARBA00022884"/>
    </source>
</evidence>